<dbReference type="Proteomes" id="UP001196413">
    <property type="component" value="Unassembled WGS sequence"/>
</dbReference>
<keyword evidence="3" id="KW-1185">Reference proteome</keyword>
<gene>
    <name evidence="2" type="ORF">KIN20_013221</name>
</gene>
<protein>
    <submittedName>
        <fullName evidence="2">Uncharacterized protein</fullName>
    </submittedName>
</protein>
<dbReference type="EMBL" id="JAHQIW010002559">
    <property type="protein sequence ID" value="KAJ1355714.1"/>
    <property type="molecule type" value="Genomic_DNA"/>
</dbReference>
<organism evidence="2 3">
    <name type="scientific">Parelaphostrongylus tenuis</name>
    <name type="common">Meningeal worm</name>
    <dbReference type="NCBI Taxonomy" id="148309"/>
    <lineage>
        <taxon>Eukaryota</taxon>
        <taxon>Metazoa</taxon>
        <taxon>Ecdysozoa</taxon>
        <taxon>Nematoda</taxon>
        <taxon>Chromadorea</taxon>
        <taxon>Rhabditida</taxon>
        <taxon>Rhabditina</taxon>
        <taxon>Rhabditomorpha</taxon>
        <taxon>Strongyloidea</taxon>
        <taxon>Metastrongylidae</taxon>
        <taxon>Parelaphostrongylus</taxon>
    </lineage>
</organism>
<feature type="region of interest" description="Disordered" evidence="1">
    <location>
        <begin position="1"/>
        <end position="30"/>
    </location>
</feature>
<evidence type="ECO:0000313" key="3">
    <source>
        <dbReference type="Proteomes" id="UP001196413"/>
    </source>
</evidence>
<proteinExistence type="predicted"/>
<evidence type="ECO:0000256" key="1">
    <source>
        <dbReference type="SAM" id="MobiDB-lite"/>
    </source>
</evidence>
<reference evidence="2" key="1">
    <citation type="submission" date="2021-06" db="EMBL/GenBank/DDBJ databases">
        <title>Parelaphostrongylus tenuis whole genome reference sequence.</title>
        <authorList>
            <person name="Garwood T.J."/>
            <person name="Larsen P.A."/>
            <person name="Fountain-Jones N.M."/>
            <person name="Garbe J.R."/>
            <person name="Macchietto M.G."/>
            <person name="Kania S.A."/>
            <person name="Gerhold R.W."/>
            <person name="Richards J.E."/>
            <person name="Wolf T.M."/>
        </authorList>
    </citation>
    <scope>NUCLEOTIDE SEQUENCE</scope>
    <source>
        <strain evidence="2">MNPRO001-30</strain>
        <tissue evidence="2">Meninges</tissue>
    </source>
</reference>
<name>A0AAD5MXU3_PARTN</name>
<evidence type="ECO:0000313" key="2">
    <source>
        <dbReference type="EMBL" id="KAJ1355714.1"/>
    </source>
</evidence>
<sequence length="204" mass="22937">MDMDNNSFNDMSQSQPKVNPPEPKSRSLSAHISTIVMSSNPTDDYSSTSNNEEFLASVFEGIKLPDVSYSQDPQRAIKQIDDVLASEADDDHYDDSALFVNEYNHSSTTAYHLAVNVNNSNTATNGIEKHMVPGEDYQHCEGYSESELLRLPDRFEESDGKMVFLMLSSFIVIVFCESIPTEKYGRLQFLISLNLTRIRVFSAV</sequence>
<comment type="caution">
    <text evidence="2">The sequence shown here is derived from an EMBL/GenBank/DDBJ whole genome shotgun (WGS) entry which is preliminary data.</text>
</comment>
<dbReference type="AlphaFoldDB" id="A0AAD5MXU3"/>
<accession>A0AAD5MXU3</accession>
<feature type="compositionally biased region" description="Polar residues" evidence="1">
    <location>
        <begin position="1"/>
        <end position="17"/>
    </location>
</feature>